<organism evidence="6">
    <name type="scientific">Schlesneria paludicola</name>
    <dbReference type="NCBI Taxonomy" id="360056"/>
    <lineage>
        <taxon>Bacteria</taxon>
        <taxon>Pseudomonadati</taxon>
        <taxon>Planctomycetota</taxon>
        <taxon>Planctomycetia</taxon>
        <taxon>Planctomycetales</taxon>
        <taxon>Planctomycetaceae</taxon>
        <taxon>Schlesneria</taxon>
    </lineage>
</organism>
<evidence type="ECO:0000259" key="5">
    <source>
        <dbReference type="Pfam" id="PF00582"/>
    </source>
</evidence>
<dbReference type="InterPro" id="IPR006015">
    <property type="entry name" value="Universal_stress_UspA"/>
</dbReference>
<evidence type="ECO:0000256" key="2">
    <source>
        <dbReference type="ARBA" id="ARBA00008791"/>
    </source>
</evidence>
<dbReference type="CDD" id="cd00293">
    <property type="entry name" value="USP-like"/>
    <property type="match status" value="2"/>
</dbReference>
<name>A0A7C4QRI7_9PLAN</name>
<evidence type="ECO:0000256" key="4">
    <source>
        <dbReference type="ARBA" id="ARBA00037131"/>
    </source>
</evidence>
<comment type="similarity">
    <text evidence="2">Belongs to the universal stress protein A family.</text>
</comment>
<keyword evidence="3" id="KW-0963">Cytoplasm</keyword>
<dbReference type="EMBL" id="DSVQ01000012">
    <property type="protein sequence ID" value="HGT39626.1"/>
    <property type="molecule type" value="Genomic_DNA"/>
</dbReference>
<protein>
    <recommendedName>
        <fullName evidence="5">UspA domain-containing protein</fullName>
    </recommendedName>
</protein>
<evidence type="ECO:0000313" key="6">
    <source>
        <dbReference type="EMBL" id="HGT39626.1"/>
    </source>
</evidence>
<accession>A0A7C4QRI7</accession>
<dbReference type="PANTHER" id="PTHR47892:SF1">
    <property type="entry name" value="UNIVERSAL STRESS PROTEIN E"/>
    <property type="match status" value="1"/>
</dbReference>
<feature type="domain" description="UspA" evidence="5">
    <location>
        <begin position="11"/>
        <end position="159"/>
    </location>
</feature>
<dbReference type="PRINTS" id="PR01438">
    <property type="entry name" value="UNVRSLSTRESS"/>
</dbReference>
<evidence type="ECO:0000256" key="3">
    <source>
        <dbReference type="ARBA" id="ARBA00022490"/>
    </source>
</evidence>
<dbReference type="SUPFAM" id="SSF52402">
    <property type="entry name" value="Adenine nucleotide alpha hydrolases-like"/>
    <property type="match status" value="2"/>
</dbReference>
<dbReference type="PANTHER" id="PTHR47892">
    <property type="entry name" value="UNIVERSAL STRESS PROTEIN E"/>
    <property type="match status" value="1"/>
</dbReference>
<dbReference type="InterPro" id="IPR006016">
    <property type="entry name" value="UspA"/>
</dbReference>
<comment type="caution">
    <text evidence="6">The sequence shown here is derived from an EMBL/GenBank/DDBJ whole genome shotgun (WGS) entry which is preliminary data.</text>
</comment>
<dbReference type="Gene3D" id="3.40.50.12370">
    <property type="match status" value="1"/>
</dbReference>
<reference evidence="6" key="1">
    <citation type="journal article" date="2020" name="mSystems">
        <title>Genome- and Community-Level Interaction Insights into Carbon Utilization and Element Cycling Functions of Hydrothermarchaeota in Hydrothermal Sediment.</title>
        <authorList>
            <person name="Zhou Z."/>
            <person name="Liu Y."/>
            <person name="Xu W."/>
            <person name="Pan J."/>
            <person name="Luo Z.H."/>
            <person name="Li M."/>
        </authorList>
    </citation>
    <scope>NUCLEOTIDE SEQUENCE [LARGE SCALE GENOMIC DNA]</scope>
    <source>
        <strain evidence="6">SpSt-508</strain>
    </source>
</reference>
<dbReference type="Pfam" id="PF00582">
    <property type="entry name" value="Usp"/>
    <property type="match status" value="2"/>
</dbReference>
<sequence>MATQSVLFDGYRKILVATDFSPPSEAALRQAAWVARQGQAKLVLAHVLPSMRQAVLAASREARKDLFYGSGELFQHEVRQESEARLRQNIEPLRQGGVDVSCEVLIGTPFLEITYAVQKEGYDLVMTGTRGLGAFEQLFVGSTAQRLIRKCPAAVWVVKSEHADPPKVVLAATDLSEVSRKAVWQGYWVAQQAQAEFHLLHVIDAQDVPEGALDNIPPGGSLVERIEAEARKRFDEFVASLGIGSDRLHTHLEWGTPWEEIRTLARQRQVDLIALGTVGRSGIRGVLLGNTAEKVLNACDCSLLTVKPDDFVSPIDPPFWPLHPESTPAAP</sequence>
<comment type="function">
    <text evidence="4">Required for resistance to DNA-damaging agents.</text>
</comment>
<feature type="domain" description="UspA" evidence="5">
    <location>
        <begin position="167"/>
        <end position="307"/>
    </location>
</feature>
<gene>
    <name evidence="6" type="ORF">ENS64_10240</name>
</gene>
<evidence type="ECO:0000256" key="1">
    <source>
        <dbReference type="ARBA" id="ARBA00004496"/>
    </source>
</evidence>
<dbReference type="GO" id="GO:0005737">
    <property type="term" value="C:cytoplasm"/>
    <property type="evidence" value="ECO:0007669"/>
    <property type="project" value="UniProtKB-SubCell"/>
</dbReference>
<proteinExistence type="inferred from homology"/>
<dbReference type="AlphaFoldDB" id="A0A7C4QRI7"/>
<comment type="subcellular location">
    <subcellularLocation>
        <location evidence="1">Cytoplasm</location>
    </subcellularLocation>
</comment>